<dbReference type="Pfam" id="PF04314">
    <property type="entry name" value="PCuAC"/>
    <property type="match status" value="1"/>
</dbReference>
<dbReference type="EMBL" id="QAYG01000009">
    <property type="protein sequence ID" value="PTW58744.1"/>
    <property type="molecule type" value="Genomic_DNA"/>
</dbReference>
<dbReference type="InterPro" id="IPR007410">
    <property type="entry name" value="LpqE-like"/>
</dbReference>
<dbReference type="AlphaFoldDB" id="A0A2T5V4S3"/>
<organism evidence="1 2">
    <name type="scientific">Breoghania corrubedonensis</name>
    <dbReference type="NCBI Taxonomy" id="665038"/>
    <lineage>
        <taxon>Bacteria</taxon>
        <taxon>Pseudomonadati</taxon>
        <taxon>Pseudomonadota</taxon>
        <taxon>Alphaproteobacteria</taxon>
        <taxon>Hyphomicrobiales</taxon>
        <taxon>Stappiaceae</taxon>
        <taxon>Breoghania</taxon>
    </lineage>
</organism>
<dbReference type="InterPro" id="IPR036182">
    <property type="entry name" value="PCuAC_sf"/>
</dbReference>
<accession>A0A2T5V4S3</accession>
<gene>
    <name evidence="1" type="ORF">C8N35_10947</name>
</gene>
<dbReference type="SUPFAM" id="SSF110087">
    <property type="entry name" value="DR1885-like metal-binding protein"/>
    <property type="match status" value="1"/>
</dbReference>
<protein>
    <submittedName>
        <fullName evidence="1">Copper(I)-binding protein</fullName>
    </submittedName>
</protein>
<evidence type="ECO:0000313" key="2">
    <source>
        <dbReference type="Proteomes" id="UP000244081"/>
    </source>
</evidence>
<reference evidence="1 2" key="1">
    <citation type="submission" date="2018-04" db="EMBL/GenBank/DDBJ databases">
        <title>Genomic Encyclopedia of Archaeal and Bacterial Type Strains, Phase II (KMG-II): from individual species to whole genera.</title>
        <authorList>
            <person name="Goeker M."/>
        </authorList>
    </citation>
    <scope>NUCLEOTIDE SEQUENCE [LARGE SCALE GENOMIC DNA]</scope>
    <source>
        <strain evidence="1 2">DSM 23382</strain>
    </source>
</reference>
<sequence length="148" mass="15933">MFRRLSRVAAVVVAAVVMSAGIAWAHSYKLGPLRIGHLWAPPAAAGEGVAVYGAILDMGADPVVLDGARTEIGKDVRIRRVKDGNATFTDSFTFPPARPMAFAKWREHLFVEGNFRPLNAGDHFTMTLDFAALGEIEVDVLVEAAPSD</sequence>
<dbReference type="Gene3D" id="2.60.40.1890">
    <property type="entry name" value="PCu(A)C copper chaperone"/>
    <property type="match status" value="1"/>
</dbReference>
<proteinExistence type="predicted"/>
<dbReference type="Proteomes" id="UP000244081">
    <property type="component" value="Unassembled WGS sequence"/>
</dbReference>
<dbReference type="OrthoDB" id="9796962at2"/>
<name>A0A2T5V4S3_9HYPH</name>
<dbReference type="RefSeq" id="WP_107991278.1">
    <property type="nucleotide sequence ID" value="NZ_QAYG01000009.1"/>
</dbReference>
<evidence type="ECO:0000313" key="1">
    <source>
        <dbReference type="EMBL" id="PTW58744.1"/>
    </source>
</evidence>
<comment type="caution">
    <text evidence="1">The sequence shown here is derived from an EMBL/GenBank/DDBJ whole genome shotgun (WGS) entry which is preliminary data.</text>
</comment>
<keyword evidence="2" id="KW-1185">Reference proteome</keyword>